<evidence type="ECO:0000313" key="2">
    <source>
        <dbReference type="RefSeq" id="XP_018443607.1"/>
    </source>
</evidence>
<dbReference type="Pfam" id="PF00300">
    <property type="entry name" value="His_Phos_1"/>
    <property type="match status" value="3"/>
</dbReference>
<dbReference type="Gene3D" id="3.40.50.1240">
    <property type="entry name" value="Phosphoglycerate mutase-like"/>
    <property type="match status" value="2"/>
</dbReference>
<keyword evidence="1" id="KW-1185">Reference proteome</keyword>
<dbReference type="GeneID" id="108815530"/>
<dbReference type="SUPFAM" id="SSF53254">
    <property type="entry name" value="Phosphoglycerate mutase-like"/>
    <property type="match status" value="2"/>
</dbReference>
<dbReference type="InterPro" id="IPR029033">
    <property type="entry name" value="His_PPase_superfam"/>
</dbReference>
<dbReference type="OrthoDB" id="414418at2759"/>
<dbReference type="KEGG" id="rsz:108815530"/>
<accession>A0A6J0K6L3</accession>
<dbReference type="CDD" id="cd07067">
    <property type="entry name" value="HP_PGM_like"/>
    <property type="match status" value="2"/>
</dbReference>
<reference evidence="1" key="1">
    <citation type="journal article" date="2019" name="Database">
        <title>The radish genome database (RadishGD): an integrated information resource for radish genomics.</title>
        <authorList>
            <person name="Yu H.J."/>
            <person name="Baek S."/>
            <person name="Lee Y.J."/>
            <person name="Cho A."/>
            <person name="Mun J.H."/>
        </authorList>
    </citation>
    <scope>NUCLEOTIDE SEQUENCE [LARGE SCALE GENOMIC DNA]</scope>
    <source>
        <strain evidence="1">cv. WK10039</strain>
    </source>
</reference>
<dbReference type="AlphaFoldDB" id="A0A6J0K6L3"/>
<dbReference type="SMART" id="SM00855">
    <property type="entry name" value="PGAM"/>
    <property type="match status" value="2"/>
</dbReference>
<dbReference type="Proteomes" id="UP000504610">
    <property type="component" value="Chromosome 7"/>
</dbReference>
<organism evidence="1 2">
    <name type="scientific">Raphanus sativus</name>
    <name type="common">Radish</name>
    <name type="synonym">Raphanus raphanistrum var. sativus</name>
    <dbReference type="NCBI Taxonomy" id="3726"/>
    <lineage>
        <taxon>Eukaryota</taxon>
        <taxon>Viridiplantae</taxon>
        <taxon>Streptophyta</taxon>
        <taxon>Embryophyta</taxon>
        <taxon>Tracheophyta</taxon>
        <taxon>Spermatophyta</taxon>
        <taxon>Magnoliopsida</taxon>
        <taxon>eudicotyledons</taxon>
        <taxon>Gunneridae</taxon>
        <taxon>Pentapetalae</taxon>
        <taxon>rosids</taxon>
        <taxon>malvids</taxon>
        <taxon>Brassicales</taxon>
        <taxon>Brassicaceae</taxon>
        <taxon>Brassiceae</taxon>
        <taxon>Raphanus</taxon>
    </lineage>
</organism>
<dbReference type="InterPro" id="IPR051710">
    <property type="entry name" value="Phosphatase_SH3-domain"/>
</dbReference>
<proteinExistence type="predicted"/>
<dbReference type="FunFam" id="3.40.50.1240:FF:000039">
    <property type="entry name" value="Phosphoglycerate mutase family protein"/>
    <property type="match status" value="1"/>
</dbReference>
<reference evidence="2" key="2">
    <citation type="submission" date="2025-08" db="UniProtKB">
        <authorList>
            <consortium name="RefSeq"/>
        </authorList>
    </citation>
    <scope>IDENTIFICATION</scope>
    <source>
        <tissue evidence="2">Leaf</tissue>
    </source>
</reference>
<dbReference type="RefSeq" id="XP_018443607.1">
    <property type="nucleotide sequence ID" value="XM_018588105.2"/>
</dbReference>
<name>A0A6J0K6L3_RAPSA</name>
<gene>
    <name evidence="2" type="primary">LOC108815530</name>
</gene>
<dbReference type="PANTHER" id="PTHR16469:SF43">
    <property type="entry name" value="PHOSPHOGLYCERATE MUTASE FAMILY PROTEIN"/>
    <property type="match status" value="1"/>
</dbReference>
<evidence type="ECO:0000313" key="1">
    <source>
        <dbReference type="Proteomes" id="UP000504610"/>
    </source>
</evidence>
<dbReference type="InterPro" id="IPR013078">
    <property type="entry name" value="His_Pase_superF_clade-1"/>
</dbReference>
<dbReference type="PANTHER" id="PTHR16469">
    <property type="entry name" value="UBIQUITIN-ASSOCIATED AND SH3 DOMAIN-CONTAINING BA-RELATED"/>
    <property type="match status" value="1"/>
</dbReference>
<protein>
    <submittedName>
        <fullName evidence="2">Uncharacterized protein LOC108815530</fullName>
    </submittedName>
</protein>
<sequence length="527" mass="59153">MEFAKSNINGHQNVIVMRHGDRMDRFEPLWASTAERPWDPPLIHDGKVRAFQTGHRISSQVAFPIHRVFVSPFLRCIQTAVEVVAALSAVPSTDNSKLKVAIEFGLCEILNSLAIKSNVAPKDGKFDFKISDLEAMFPEGTVDHNVDMVYKELPQWEESAEGFRERYVNVLKVLAQKYPSENLLLITHRGGVSTILYKYLKDATKRSVAYCGCVDLRRQDGFGESMDFEVVTSHGIHDPVTSQSPGTPPTTIRATMESSANSKTNDGYQNILMMRHGDRVDRINPLWLDTASRPWDPPLVQDGLVRAFQTGQRIRSQIQFPIHRVFVSPFIRCVQTASEVIAALSAVDLNPNATSSKDVLAIDKSKFKVSIEFGLSEMMNSMAIRSEIAPKDGKFEFKISDLEAMFPEGMVDHNIDPVYKEMPQWEETVEECTERFLSLVKTLADKYPSENLLLVTHGEGVRTTFATFKDVDVYEVEYCACAELRRQVSCQEGSAKAGDFEVITSLGQAGIKYHSLKTTPVPSVKWF</sequence>